<organism evidence="2 3">
    <name type="scientific">Portunus trituberculatus</name>
    <name type="common">Swimming crab</name>
    <name type="synonym">Neptunus trituberculatus</name>
    <dbReference type="NCBI Taxonomy" id="210409"/>
    <lineage>
        <taxon>Eukaryota</taxon>
        <taxon>Metazoa</taxon>
        <taxon>Ecdysozoa</taxon>
        <taxon>Arthropoda</taxon>
        <taxon>Crustacea</taxon>
        <taxon>Multicrustacea</taxon>
        <taxon>Malacostraca</taxon>
        <taxon>Eumalacostraca</taxon>
        <taxon>Eucarida</taxon>
        <taxon>Decapoda</taxon>
        <taxon>Pleocyemata</taxon>
        <taxon>Brachyura</taxon>
        <taxon>Eubrachyura</taxon>
        <taxon>Portunoidea</taxon>
        <taxon>Portunidae</taxon>
        <taxon>Portuninae</taxon>
        <taxon>Portunus</taxon>
    </lineage>
</organism>
<gene>
    <name evidence="2" type="ORF">E2C01_027043</name>
</gene>
<accession>A0A5B7EJU9</accession>
<keyword evidence="3" id="KW-1185">Reference proteome</keyword>
<dbReference type="Proteomes" id="UP000324222">
    <property type="component" value="Unassembled WGS sequence"/>
</dbReference>
<feature type="compositionally biased region" description="Basic residues" evidence="1">
    <location>
        <begin position="17"/>
        <end position="38"/>
    </location>
</feature>
<evidence type="ECO:0000313" key="2">
    <source>
        <dbReference type="EMBL" id="MPC33685.1"/>
    </source>
</evidence>
<name>A0A5B7EJU9_PORTR</name>
<feature type="region of interest" description="Disordered" evidence="1">
    <location>
        <begin position="1"/>
        <end position="57"/>
    </location>
</feature>
<evidence type="ECO:0000256" key="1">
    <source>
        <dbReference type="SAM" id="MobiDB-lite"/>
    </source>
</evidence>
<dbReference type="EMBL" id="VSRR010002883">
    <property type="protein sequence ID" value="MPC33685.1"/>
    <property type="molecule type" value="Genomic_DNA"/>
</dbReference>
<protein>
    <submittedName>
        <fullName evidence="2">Uncharacterized protein</fullName>
    </submittedName>
</protein>
<dbReference type="AlphaFoldDB" id="A0A5B7EJU9"/>
<proteinExistence type="predicted"/>
<evidence type="ECO:0000313" key="3">
    <source>
        <dbReference type="Proteomes" id="UP000324222"/>
    </source>
</evidence>
<reference evidence="2 3" key="1">
    <citation type="submission" date="2019-05" db="EMBL/GenBank/DDBJ databases">
        <title>Another draft genome of Portunus trituberculatus and its Hox gene families provides insights of decapod evolution.</title>
        <authorList>
            <person name="Jeong J.-H."/>
            <person name="Song I."/>
            <person name="Kim S."/>
            <person name="Choi T."/>
            <person name="Kim D."/>
            <person name="Ryu S."/>
            <person name="Kim W."/>
        </authorList>
    </citation>
    <scope>NUCLEOTIDE SEQUENCE [LARGE SCALE GENOMIC DNA]</scope>
    <source>
        <tissue evidence="2">Muscle</tissue>
    </source>
</reference>
<comment type="caution">
    <text evidence="2">The sequence shown here is derived from an EMBL/GenBank/DDBJ whole genome shotgun (WGS) entry which is preliminary data.</text>
</comment>
<sequence length="70" mass="8249">MRAAVTGCLRPSWSLKPQKKKKNLAPPPRWRHTYKTSKQRWWSPVKTHHPTRNMNAKVPTRTVPSLFLEC</sequence>